<comment type="subcellular location">
    <subcellularLocation>
        <location evidence="4">Cytoplasm</location>
    </subcellularLocation>
</comment>
<dbReference type="Proteomes" id="UP000199227">
    <property type="component" value="Unassembled WGS sequence"/>
</dbReference>
<comment type="catalytic activity">
    <reaction evidence="4">
        <text>a 2'-deoxyribonucleoside 5'-triphosphate + H2O = a 2'-deoxyribonucleoside 5'-phosphate + diphosphate + H(+)</text>
        <dbReference type="Rhea" id="RHEA:44644"/>
        <dbReference type="ChEBI" id="CHEBI:15377"/>
        <dbReference type="ChEBI" id="CHEBI:15378"/>
        <dbReference type="ChEBI" id="CHEBI:33019"/>
        <dbReference type="ChEBI" id="CHEBI:61560"/>
        <dbReference type="ChEBI" id="CHEBI:65317"/>
        <dbReference type="EC" id="3.6.1.9"/>
    </reaction>
</comment>
<gene>
    <name evidence="5" type="ORF">SAMN05216234_11319</name>
</gene>
<dbReference type="SUPFAM" id="SSF52972">
    <property type="entry name" value="ITPase-like"/>
    <property type="match status" value="1"/>
</dbReference>
<comment type="similarity">
    <text evidence="4">Belongs to the Maf family.</text>
</comment>
<sequence length="180" mass="19880">MLLLGSSSPTRASILKNSGIAFKQVGCDFDEDTLEYTVPKDFVYHAAMGKMQACESCFGLDLPILCADTVVTAHGKILRKAKDEAEALELLKLQSGSDVAIITCMAYKSKSKMFIDLSQTVYRFAEFDETDLKNYIESGEWRGKAGACMVEGFCKPYIKSVEGLESCAMGLTVEKILRWL</sequence>
<organism evidence="5 6">
    <name type="scientific">Hydrogenimonas thermophila</name>
    <dbReference type="NCBI Taxonomy" id="223786"/>
    <lineage>
        <taxon>Bacteria</taxon>
        <taxon>Pseudomonadati</taxon>
        <taxon>Campylobacterota</taxon>
        <taxon>Epsilonproteobacteria</taxon>
        <taxon>Campylobacterales</taxon>
        <taxon>Hydrogenimonadaceae</taxon>
        <taxon>Hydrogenimonas</taxon>
    </lineage>
</organism>
<dbReference type="PIRSF" id="PIRSF006305">
    <property type="entry name" value="Maf"/>
    <property type="match status" value="1"/>
</dbReference>
<comment type="cofactor">
    <cofactor evidence="1 4">
        <name>a divalent metal cation</name>
        <dbReference type="ChEBI" id="CHEBI:60240"/>
    </cofactor>
</comment>
<dbReference type="NCBIfam" id="NF003141">
    <property type="entry name" value="PRK04056.1"/>
    <property type="match status" value="1"/>
</dbReference>
<dbReference type="EC" id="3.6.1.9" evidence="4"/>
<dbReference type="PANTHER" id="PTHR43213">
    <property type="entry name" value="BIFUNCTIONAL DTTP/UTP PYROPHOSPHATASE/METHYLTRANSFERASE PROTEIN-RELATED"/>
    <property type="match status" value="1"/>
</dbReference>
<reference evidence="5 6" key="1">
    <citation type="submission" date="2016-10" db="EMBL/GenBank/DDBJ databases">
        <authorList>
            <person name="de Groot N.N."/>
        </authorList>
    </citation>
    <scope>NUCLEOTIDE SEQUENCE [LARGE SCALE GENOMIC DNA]</scope>
    <source>
        <strain evidence="5 6">EP1-55-1</strain>
    </source>
</reference>
<dbReference type="InterPro" id="IPR029001">
    <property type="entry name" value="ITPase-like_fam"/>
</dbReference>
<dbReference type="Pfam" id="PF02545">
    <property type="entry name" value="Maf"/>
    <property type="match status" value="1"/>
</dbReference>
<keyword evidence="6" id="KW-1185">Reference proteome</keyword>
<comment type="function">
    <text evidence="4">Nucleoside triphosphate pyrophosphatase. May have a dual role in cell division arrest and in preventing the incorporation of modified nucleotides into cellular nucleic acids.</text>
</comment>
<dbReference type="RefSeq" id="WP_092912072.1">
    <property type="nucleotide sequence ID" value="NZ_FOXB01000013.1"/>
</dbReference>
<proteinExistence type="inferred from homology"/>
<dbReference type="OrthoDB" id="5339137at2"/>
<evidence type="ECO:0000256" key="2">
    <source>
        <dbReference type="ARBA" id="ARBA00022801"/>
    </source>
</evidence>
<accession>A0A1I5P1K7</accession>
<evidence type="ECO:0000256" key="4">
    <source>
        <dbReference type="HAMAP-Rule" id="MF_00528"/>
    </source>
</evidence>
<dbReference type="PANTHER" id="PTHR43213:SF5">
    <property type="entry name" value="BIFUNCTIONAL DTTP_UTP PYROPHOSPHATASE_METHYLTRANSFERASE PROTEIN-RELATED"/>
    <property type="match status" value="1"/>
</dbReference>
<dbReference type="Gene3D" id="3.90.950.10">
    <property type="match status" value="1"/>
</dbReference>
<dbReference type="GO" id="GO:0047429">
    <property type="term" value="F:nucleoside triphosphate diphosphatase activity"/>
    <property type="evidence" value="ECO:0007669"/>
    <property type="project" value="UniProtKB-EC"/>
</dbReference>
<protein>
    <recommendedName>
        <fullName evidence="4">Nucleoside triphosphate pyrophosphatase</fullName>
        <ecNumber evidence="4">3.6.1.9</ecNumber>
    </recommendedName>
    <alternativeName>
        <fullName evidence="4">Nucleotide pyrophosphatase</fullName>
        <shortName evidence="4">Nucleotide PPase</shortName>
    </alternativeName>
</protein>
<dbReference type="HAMAP" id="MF_00528">
    <property type="entry name" value="Maf"/>
    <property type="match status" value="1"/>
</dbReference>
<keyword evidence="3 4" id="KW-0546">Nucleotide metabolism</keyword>
<dbReference type="STRING" id="223786.SAMN05216234_11319"/>
<evidence type="ECO:0000313" key="5">
    <source>
        <dbReference type="EMBL" id="SFP27925.1"/>
    </source>
</evidence>
<comment type="catalytic activity">
    <reaction evidence="4">
        <text>a ribonucleoside 5'-triphosphate + H2O = a ribonucleoside 5'-phosphate + diphosphate + H(+)</text>
        <dbReference type="Rhea" id="RHEA:23996"/>
        <dbReference type="ChEBI" id="CHEBI:15377"/>
        <dbReference type="ChEBI" id="CHEBI:15378"/>
        <dbReference type="ChEBI" id="CHEBI:33019"/>
        <dbReference type="ChEBI" id="CHEBI:58043"/>
        <dbReference type="ChEBI" id="CHEBI:61557"/>
        <dbReference type="EC" id="3.6.1.9"/>
    </reaction>
</comment>
<evidence type="ECO:0000256" key="1">
    <source>
        <dbReference type="ARBA" id="ARBA00001968"/>
    </source>
</evidence>
<name>A0A1I5P1K7_9BACT</name>
<dbReference type="AlphaFoldDB" id="A0A1I5P1K7"/>
<evidence type="ECO:0000313" key="6">
    <source>
        <dbReference type="Proteomes" id="UP000199227"/>
    </source>
</evidence>
<comment type="caution">
    <text evidence="4">Lacks conserved residue(s) required for the propagation of feature annotation.</text>
</comment>
<dbReference type="GO" id="GO:0005737">
    <property type="term" value="C:cytoplasm"/>
    <property type="evidence" value="ECO:0007669"/>
    <property type="project" value="UniProtKB-SubCell"/>
</dbReference>
<evidence type="ECO:0000256" key="3">
    <source>
        <dbReference type="ARBA" id="ARBA00023080"/>
    </source>
</evidence>
<feature type="active site" description="Proton acceptor" evidence="4">
    <location>
        <position position="68"/>
    </location>
</feature>
<keyword evidence="2 4" id="KW-0378">Hydrolase</keyword>
<dbReference type="InterPro" id="IPR003697">
    <property type="entry name" value="Maf-like"/>
</dbReference>
<dbReference type="GO" id="GO:0009117">
    <property type="term" value="P:nucleotide metabolic process"/>
    <property type="evidence" value="ECO:0007669"/>
    <property type="project" value="UniProtKB-KW"/>
</dbReference>
<dbReference type="EMBL" id="FOXB01000013">
    <property type="protein sequence ID" value="SFP27925.1"/>
    <property type="molecule type" value="Genomic_DNA"/>
</dbReference>
<keyword evidence="4" id="KW-0963">Cytoplasm</keyword>
<dbReference type="NCBIfam" id="TIGR00172">
    <property type="entry name" value="maf"/>
    <property type="match status" value="1"/>
</dbReference>